<dbReference type="Pfam" id="PF01614">
    <property type="entry name" value="IclR_C"/>
    <property type="match status" value="1"/>
</dbReference>
<protein>
    <submittedName>
        <fullName evidence="6">IclR family transcriptional regulator</fullName>
    </submittedName>
</protein>
<keyword evidence="3" id="KW-0804">Transcription</keyword>
<reference evidence="6 7" key="1">
    <citation type="journal article" date="2019" name="Int. J. Syst. Evol. Microbiol.">
        <title>The Global Catalogue of Microorganisms (GCM) 10K type strain sequencing project: providing services to taxonomists for standard genome sequencing and annotation.</title>
        <authorList>
            <consortium name="The Broad Institute Genomics Platform"/>
            <consortium name="The Broad Institute Genome Sequencing Center for Infectious Disease"/>
            <person name="Wu L."/>
            <person name="Ma J."/>
        </authorList>
    </citation>
    <scope>NUCLEOTIDE SEQUENCE [LARGE SCALE GENOMIC DNA]</scope>
    <source>
        <strain evidence="6 7">JCM 11813</strain>
    </source>
</reference>
<dbReference type="InterPro" id="IPR014757">
    <property type="entry name" value="Tscrpt_reg_IclR_C"/>
</dbReference>
<dbReference type="Proteomes" id="UP001499979">
    <property type="component" value="Unassembled WGS sequence"/>
</dbReference>
<dbReference type="PROSITE" id="PS51078">
    <property type="entry name" value="ICLR_ED"/>
    <property type="match status" value="1"/>
</dbReference>
<feature type="domain" description="IclR-ED" evidence="5">
    <location>
        <begin position="76"/>
        <end position="257"/>
    </location>
</feature>
<dbReference type="PANTHER" id="PTHR30136">
    <property type="entry name" value="HELIX-TURN-HELIX TRANSCRIPTIONAL REGULATOR, ICLR FAMILY"/>
    <property type="match status" value="1"/>
</dbReference>
<evidence type="ECO:0000256" key="1">
    <source>
        <dbReference type="ARBA" id="ARBA00023015"/>
    </source>
</evidence>
<dbReference type="Gene3D" id="1.10.10.10">
    <property type="entry name" value="Winged helix-like DNA-binding domain superfamily/Winged helix DNA-binding domain"/>
    <property type="match status" value="1"/>
</dbReference>
<gene>
    <name evidence="6" type="ORF">GCM10009606_15060</name>
</gene>
<organism evidence="6 7">
    <name type="scientific">Nocardioides aquiterrae</name>
    <dbReference type="NCBI Taxonomy" id="203799"/>
    <lineage>
        <taxon>Bacteria</taxon>
        <taxon>Bacillati</taxon>
        <taxon>Actinomycetota</taxon>
        <taxon>Actinomycetes</taxon>
        <taxon>Propionibacteriales</taxon>
        <taxon>Nocardioidaceae</taxon>
        <taxon>Nocardioides</taxon>
    </lineage>
</organism>
<feature type="domain" description="HTH iclR-type" evidence="4">
    <location>
        <begin position="14"/>
        <end position="75"/>
    </location>
</feature>
<accession>A0ABN1UBW8</accession>
<dbReference type="InterPro" id="IPR050707">
    <property type="entry name" value="HTH_MetabolicPath_Reg"/>
</dbReference>
<dbReference type="SUPFAM" id="SSF46785">
    <property type="entry name" value="Winged helix' DNA-binding domain"/>
    <property type="match status" value="1"/>
</dbReference>
<evidence type="ECO:0000256" key="3">
    <source>
        <dbReference type="ARBA" id="ARBA00023163"/>
    </source>
</evidence>
<dbReference type="InterPro" id="IPR036390">
    <property type="entry name" value="WH_DNA-bd_sf"/>
</dbReference>
<dbReference type="EMBL" id="BAAAJE010000006">
    <property type="protein sequence ID" value="GAA1135846.1"/>
    <property type="molecule type" value="Genomic_DNA"/>
</dbReference>
<dbReference type="SUPFAM" id="SSF55781">
    <property type="entry name" value="GAF domain-like"/>
    <property type="match status" value="1"/>
</dbReference>
<proteinExistence type="predicted"/>
<evidence type="ECO:0000259" key="5">
    <source>
        <dbReference type="PROSITE" id="PS51078"/>
    </source>
</evidence>
<sequence length="257" mass="27993">MRDPKVASEPKHPIGSVDNALRLLLLLRDRPSIRVSEASEELGIGPSTAHRLLAMFEHYGLVQKNPQAKTYSPGPTLVTLGLSVVRHDLRAQLSPILRSLVEQADETCSLLALEGSDSIFLDAVECDRPVRTTSRVGLVRPAHCTSGGKALLAELSTEEIMRRYPREELSGVTELSIGSRTQLLAELAKIREQGYAVADRENEPDIWAIARVVRGPDGSSLCALSLSCPVQRYTPEKEAELARLLSAAVADAQQLGR</sequence>
<dbReference type="InterPro" id="IPR029016">
    <property type="entry name" value="GAF-like_dom_sf"/>
</dbReference>
<keyword evidence="2" id="KW-0238">DNA-binding</keyword>
<evidence type="ECO:0000313" key="6">
    <source>
        <dbReference type="EMBL" id="GAA1135846.1"/>
    </source>
</evidence>
<evidence type="ECO:0000259" key="4">
    <source>
        <dbReference type="PROSITE" id="PS51077"/>
    </source>
</evidence>
<keyword evidence="1" id="KW-0805">Transcription regulation</keyword>
<evidence type="ECO:0000313" key="7">
    <source>
        <dbReference type="Proteomes" id="UP001499979"/>
    </source>
</evidence>
<dbReference type="PANTHER" id="PTHR30136:SF35">
    <property type="entry name" value="HTH-TYPE TRANSCRIPTIONAL REGULATOR RV1719"/>
    <property type="match status" value="1"/>
</dbReference>
<dbReference type="PROSITE" id="PS51077">
    <property type="entry name" value="HTH_ICLR"/>
    <property type="match status" value="1"/>
</dbReference>
<dbReference type="Gene3D" id="3.30.450.40">
    <property type="match status" value="1"/>
</dbReference>
<dbReference type="InterPro" id="IPR036388">
    <property type="entry name" value="WH-like_DNA-bd_sf"/>
</dbReference>
<comment type="caution">
    <text evidence="6">The sequence shown here is derived from an EMBL/GenBank/DDBJ whole genome shotgun (WGS) entry which is preliminary data.</text>
</comment>
<keyword evidence="7" id="KW-1185">Reference proteome</keyword>
<evidence type="ECO:0000256" key="2">
    <source>
        <dbReference type="ARBA" id="ARBA00023125"/>
    </source>
</evidence>
<name>A0ABN1UBW8_9ACTN</name>
<dbReference type="InterPro" id="IPR005471">
    <property type="entry name" value="Tscrpt_reg_IclR_N"/>
</dbReference>
<dbReference type="Pfam" id="PF09339">
    <property type="entry name" value="HTH_IclR"/>
    <property type="match status" value="1"/>
</dbReference>
<dbReference type="SMART" id="SM00346">
    <property type="entry name" value="HTH_ICLR"/>
    <property type="match status" value="1"/>
</dbReference>